<name>A0A5C8NYY5_9BURK</name>
<organism evidence="8 9">
    <name type="scientific">Zeimonas arvi</name>
    <dbReference type="NCBI Taxonomy" id="2498847"/>
    <lineage>
        <taxon>Bacteria</taxon>
        <taxon>Pseudomonadati</taxon>
        <taxon>Pseudomonadota</taxon>
        <taxon>Betaproteobacteria</taxon>
        <taxon>Burkholderiales</taxon>
        <taxon>Burkholderiaceae</taxon>
        <taxon>Zeimonas</taxon>
    </lineage>
</organism>
<dbReference type="OrthoDB" id="9808891at2"/>
<dbReference type="PANTHER" id="PTHR47861">
    <property type="entry name" value="FKBP-TYPE PEPTIDYL-PROLYL CIS-TRANS ISOMERASE SLYD"/>
    <property type="match status" value="1"/>
</dbReference>
<comment type="catalytic activity">
    <reaction evidence="1 5 6">
        <text>[protein]-peptidylproline (omega=180) = [protein]-peptidylproline (omega=0)</text>
        <dbReference type="Rhea" id="RHEA:16237"/>
        <dbReference type="Rhea" id="RHEA-COMP:10747"/>
        <dbReference type="Rhea" id="RHEA-COMP:10748"/>
        <dbReference type="ChEBI" id="CHEBI:83833"/>
        <dbReference type="ChEBI" id="CHEBI:83834"/>
        <dbReference type="EC" id="5.2.1.8"/>
    </reaction>
</comment>
<dbReference type="SUPFAM" id="SSF54534">
    <property type="entry name" value="FKBP-like"/>
    <property type="match status" value="1"/>
</dbReference>
<evidence type="ECO:0000256" key="1">
    <source>
        <dbReference type="ARBA" id="ARBA00000971"/>
    </source>
</evidence>
<evidence type="ECO:0000313" key="9">
    <source>
        <dbReference type="Proteomes" id="UP000321548"/>
    </source>
</evidence>
<dbReference type="EMBL" id="VDUY01000003">
    <property type="protein sequence ID" value="TXL66215.1"/>
    <property type="molecule type" value="Genomic_DNA"/>
</dbReference>
<reference evidence="8 9" key="1">
    <citation type="submission" date="2019-06" db="EMBL/GenBank/DDBJ databases">
        <title>Quisquiliibacterium sp. nov., isolated from a maize field.</title>
        <authorList>
            <person name="Lin S.-Y."/>
            <person name="Tsai C.-F."/>
            <person name="Young C.-C."/>
        </authorList>
    </citation>
    <scope>NUCLEOTIDE SEQUENCE [LARGE SCALE GENOMIC DNA]</scope>
    <source>
        <strain evidence="8 9">CC-CFT501</strain>
    </source>
</reference>
<dbReference type="PROSITE" id="PS50059">
    <property type="entry name" value="FKBP_PPIASE"/>
    <property type="match status" value="1"/>
</dbReference>
<dbReference type="Pfam" id="PF00254">
    <property type="entry name" value="FKBP_C"/>
    <property type="match status" value="1"/>
</dbReference>
<protein>
    <recommendedName>
        <fullName evidence="6">Peptidyl-prolyl cis-trans isomerase</fullName>
        <ecNumber evidence="6">5.2.1.8</ecNumber>
    </recommendedName>
</protein>
<proteinExistence type="inferred from homology"/>
<sequence length="162" mass="17470">MNTRSPDAAPGDAGSPARVLPGSYLTLHYRLSLADSGADVINTFVERPATLPLGLGHMAEPLERCLIGLADGAHQVFELEPEQAFGPRNPDLVQKLSRATFDANIGPDADYQPGDPVEFPTADGGRFAGVLKELTDQHALFDFNHPLAGQRLRFEVRILGIL</sequence>
<accession>A0A5C8NYY5</accession>
<gene>
    <name evidence="8" type="ORF">FHP08_09085</name>
</gene>
<keyword evidence="4 5" id="KW-0413">Isomerase</keyword>
<dbReference type="EC" id="5.2.1.8" evidence="6"/>
<comment type="caution">
    <text evidence="8">The sequence shown here is derived from an EMBL/GenBank/DDBJ whole genome shotgun (WGS) entry which is preliminary data.</text>
</comment>
<evidence type="ECO:0000259" key="7">
    <source>
        <dbReference type="PROSITE" id="PS50059"/>
    </source>
</evidence>
<evidence type="ECO:0000256" key="2">
    <source>
        <dbReference type="ARBA" id="ARBA00006577"/>
    </source>
</evidence>
<dbReference type="Proteomes" id="UP000321548">
    <property type="component" value="Unassembled WGS sequence"/>
</dbReference>
<dbReference type="InterPro" id="IPR048261">
    <property type="entry name" value="SlpA/SlyD-like_ins_sf"/>
</dbReference>
<dbReference type="InterPro" id="IPR001179">
    <property type="entry name" value="PPIase_FKBP_dom"/>
</dbReference>
<dbReference type="RefSeq" id="WP_147704127.1">
    <property type="nucleotide sequence ID" value="NZ_VDUY01000003.1"/>
</dbReference>
<dbReference type="Gene3D" id="3.10.50.40">
    <property type="match status" value="1"/>
</dbReference>
<dbReference type="Gene3D" id="2.40.10.330">
    <property type="match status" value="1"/>
</dbReference>
<keyword evidence="9" id="KW-1185">Reference proteome</keyword>
<evidence type="ECO:0000256" key="5">
    <source>
        <dbReference type="PROSITE-ProRule" id="PRU00277"/>
    </source>
</evidence>
<evidence type="ECO:0000256" key="4">
    <source>
        <dbReference type="ARBA" id="ARBA00023235"/>
    </source>
</evidence>
<dbReference type="GO" id="GO:0003755">
    <property type="term" value="F:peptidyl-prolyl cis-trans isomerase activity"/>
    <property type="evidence" value="ECO:0007669"/>
    <property type="project" value="UniProtKB-UniRule"/>
</dbReference>
<evidence type="ECO:0000256" key="3">
    <source>
        <dbReference type="ARBA" id="ARBA00023110"/>
    </source>
</evidence>
<evidence type="ECO:0000256" key="6">
    <source>
        <dbReference type="RuleBase" id="RU003915"/>
    </source>
</evidence>
<comment type="similarity">
    <text evidence="2 6">Belongs to the FKBP-type PPIase family.</text>
</comment>
<dbReference type="PANTHER" id="PTHR47861:SF4">
    <property type="entry name" value="FKBP-TYPE 16 KDA PEPTIDYL-PROLYL CIS-TRANS ISOMERASE"/>
    <property type="match status" value="1"/>
</dbReference>
<keyword evidence="3 5" id="KW-0697">Rotamase</keyword>
<evidence type="ECO:0000313" key="8">
    <source>
        <dbReference type="EMBL" id="TXL66215.1"/>
    </source>
</evidence>
<feature type="domain" description="PPIase FKBP-type" evidence="7">
    <location>
        <begin position="22"/>
        <end position="109"/>
    </location>
</feature>
<dbReference type="InterPro" id="IPR046357">
    <property type="entry name" value="PPIase_dom_sf"/>
</dbReference>
<dbReference type="AlphaFoldDB" id="A0A5C8NYY5"/>